<feature type="transmembrane region" description="Helical" evidence="2">
    <location>
        <begin position="327"/>
        <end position="344"/>
    </location>
</feature>
<dbReference type="AlphaFoldDB" id="A0A812H596"/>
<protein>
    <submittedName>
        <fullName evidence="3">PUB49 protein</fullName>
    </submittedName>
</protein>
<feature type="transmembrane region" description="Helical" evidence="2">
    <location>
        <begin position="171"/>
        <end position="195"/>
    </location>
</feature>
<dbReference type="EMBL" id="CAJNDS010000058">
    <property type="protein sequence ID" value="CAE6937705.1"/>
    <property type="molecule type" value="Genomic_DNA"/>
</dbReference>
<keyword evidence="2" id="KW-0812">Transmembrane</keyword>
<keyword evidence="2" id="KW-0472">Membrane</keyword>
<accession>A0A812H596</accession>
<evidence type="ECO:0000256" key="2">
    <source>
        <dbReference type="SAM" id="Phobius"/>
    </source>
</evidence>
<dbReference type="OrthoDB" id="415439at2759"/>
<evidence type="ECO:0000313" key="3">
    <source>
        <dbReference type="EMBL" id="CAE6937705.1"/>
    </source>
</evidence>
<feature type="transmembrane region" description="Helical" evidence="2">
    <location>
        <begin position="115"/>
        <end position="137"/>
    </location>
</feature>
<keyword evidence="2" id="KW-1133">Transmembrane helix</keyword>
<reference evidence="3" key="1">
    <citation type="submission" date="2021-02" db="EMBL/GenBank/DDBJ databases">
        <authorList>
            <person name="Dougan E. K."/>
            <person name="Rhodes N."/>
            <person name="Thang M."/>
            <person name="Chan C."/>
        </authorList>
    </citation>
    <scope>NUCLEOTIDE SEQUENCE</scope>
</reference>
<gene>
    <name evidence="3" type="primary">PUB49</name>
    <name evidence="3" type="ORF">SNAT2548_LOCUS1092</name>
</gene>
<dbReference type="Proteomes" id="UP000604046">
    <property type="component" value="Unassembled WGS sequence"/>
</dbReference>
<proteinExistence type="predicted"/>
<name>A0A812H596_9DINO</name>
<comment type="caution">
    <text evidence="3">The sequence shown here is derived from an EMBL/GenBank/DDBJ whole genome shotgun (WGS) entry which is preliminary data.</text>
</comment>
<evidence type="ECO:0000256" key="1">
    <source>
        <dbReference type="SAM" id="MobiDB-lite"/>
    </source>
</evidence>
<organism evidence="3 4">
    <name type="scientific">Symbiodinium natans</name>
    <dbReference type="NCBI Taxonomy" id="878477"/>
    <lineage>
        <taxon>Eukaryota</taxon>
        <taxon>Sar</taxon>
        <taxon>Alveolata</taxon>
        <taxon>Dinophyceae</taxon>
        <taxon>Suessiales</taxon>
        <taxon>Symbiodiniaceae</taxon>
        <taxon>Symbiodinium</taxon>
    </lineage>
</organism>
<evidence type="ECO:0000313" key="4">
    <source>
        <dbReference type="Proteomes" id="UP000604046"/>
    </source>
</evidence>
<keyword evidence="4" id="KW-1185">Reference proteome</keyword>
<feature type="region of interest" description="Disordered" evidence="1">
    <location>
        <begin position="1"/>
        <end position="22"/>
    </location>
</feature>
<feature type="transmembrane region" description="Helical" evidence="2">
    <location>
        <begin position="356"/>
        <end position="376"/>
    </location>
</feature>
<sequence length="394" mass="43259">MRNGYSRVPTTAGTAGPPKHPEKPTWVLRTQFLRHSFLVWVVLPLCVYSWDVLAPSRFKASCSQGYSLTSLFPLCLVELHYLYAESCAWSAMKALLSQPELVILKQFGVLQYRKWLVLLGLCEGFLLFTDVSFPFVARACDEILTEDWGRAWGDVPMIGQLMASLVAAVRFWGFALLATVAVILTNGVAGLLLCIPFSPDGQTGQTGQTTGAEFVAWARAAETAMMPSVAFLAEEMANQKRHLTDYSEARSDEGAGSFGNKLDPDAAVMFENFNRNLAAHIHFSESAHFMLLMLGKILLGRCLQLWIQSSFLALAFHQEAAGAKDKVILGCCLGAVLLLHRALHSMKMLGCMGLPLLVLIIACVTWAGAKIALAFVCKDHLWNLTTGCVKLSQH</sequence>